<dbReference type="GO" id="GO:0005634">
    <property type="term" value="C:nucleus"/>
    <property type="evidence" value="ECO:0007669"/>
    <property type="project" value="UniProtKB-SubCell"/>
</dbReference>
<dbReference type="InterPro" id="IPR003105">
    <property type="entry name" value="SRA_YDG"/>
</dbReference>
<dbReference type="SUPFAM" id="SSF88697">
    <property type="entry name" value="PUA domain-like"/>
    <property type="match status" value="1"/>
</dbReference>
<accession>A0A6A6CH37</accession>
<dbReference type="OrthoDB" id="2270193at2759"/>
<sequence>MPSPAYPTELPAQIQFISNERRQVIVQLAQQGKKAGTVLDQQNGPHKTLFERLSSLLTWLDQTVQMSPELKNETKIEDALKVILNDLFHFPETFKTKATALLEKWQTEHWGGPAPVAVDSPLAGPSEAEADDEESSTSRKKRKVSQDTPETKSAGVVMKVPYDHAIWGKHGIMHGLALKKMESGRKSKVINPEYKHLQRNAKVYGHNDITVGRWFPYQLCAVFHGAHGTSQAGITPGPVGAYSIIVSGQYEDLDRDDGEVIFYSGSGSHDNTDPGRVAAATAGTRSLHSNIDEGNPVRVLRSHSGMGRYAPSKGLRYDGLYRVVSVSTPRNLKGGLYERFRLERLEEDQIPLEQCRARPNGRDLMDYDRIEHGYPSRR</sequence>
<dbReference type="GO" id="GO:0044027">
    <property type="term" value="P:negative regulation of gene expression via chromosomal CpG island methylation"/>
    <property type="evidence" value="ECO:0007669"/>
    <property type="project" value="TreeGrafter"/>
</dbReference>
<evidence type="ECO:0000313" key="5">
    <source>
        <dbReference type="EMBL" id="KAF2166361.1"/>
    </source>
</evidence>
<dbReference type="Pfam" id="PF02182">
    <property type="entry name" value="SAD_SRA"/>
    <property type="match status" value="1"/>
</dbReference>
<dbReference type="SMART" id="SM00466">
    <property type="entry name" value="SRA"/>
    <property type="match status" value="1"/>
</dbReference>
<dbReference type="GeneID" id="54560112"/>
<gene>
    <name evidence="5" type="ORF">M409DRAFT_23552</name>
</gene>
<dbReference type="InterPro" id="IPR045134">
    <property type="entry name" value="UHRF1/2-like"/>
</dbReference>
<evidence type="ECO:0000256" key="2">
    <source>
        <dbReference type="PROSITE-ProRule" id="PRU00358"/>
    </source>
</evidence>
<dbReference type="PANTHER" id="PTHR14140:SF27">
    <property type="entry name" value="OS04G0289800 PROTEIN"/>
    <property type="match status" value="1"/>
</dbReference>
<feature type="region of interest" description="Disordered" evidence="3">
    <location>
        <begin position="113"/>
        <end position="152"/>
    </location>
</feature>
<dbReference type="EMBL" id="ML993597">
    <property type="protein sequence ID" value="KAF2166361.1"/>
    <property type="molecule type" value="Genomic_DNA"/>
</dbReference>
<dbReference type="PANTHER" id="PTHR14140">
    <property type="entry name" value="E3 UBIQUITIN-PROTEIN LIGASE UHRF-RELATED"/>
    <property type="match status" value="1"/>
</dbReference>
<dbReference type="GO" id="GO:0061630">
    <property type="term" value="F:ubiquitin protein ligase activity"/>
    <property type="evidence" value="ECO:0007669"/>
    <property type="project" value="TreeGrafter"/>
</dbReference>
<feature type="domain" description="YDG" evidence="4">
    <location>
        <begin position="204"/>
        <end position="344"/>
    </location>
</feature>
<evidence type="ECO:0000256" key="3">
    <source>
        <dbReference type="SAM" id="MobiDB-lite"/>
    </source>
</evidence>
<evidence type="ECO:0000313" key="6">
    <source>
        <dbReference type="Proteomes" id="UP000799537"/>
    </source>
</evidence>
<dbReference type="PROSITE" id="PS51015">
    <property type="entry name" value="YDG"/>
    <property type="match status" value="1"/>
</dbReference>
<dbReference type="AlphaFoldDB" id="A0A6A6CH37"/>
<keyword evidence="1 2" id="KW-0539">Nucleus</keyword>
<organism evidence="5 6">
    <name type="scientific">Zasmidium cellare ATCC 36951</name>
    <dbReference type="NCBI Taxonomy" id="1080233"/>
    <lineage>
        <taxon>Eukaryota</taxon>
        <taxon>Fungi</taxon>
        <taxon>Dikarya</taxon>
        <taxon>Ascomycota</taxon>
        <taxon>Pezizomycotina</taxon>
        <taxon>Dothideomycetes</taxon>
        <taxon>Dothideomycetidae</taxon>
        <taxon>Mycosphaerellales</taxon>
        <taxon>Mycosphaerellaceae</taxon>
        <taxon>Zasmidium</taxon>
    </lineage>
</organism>
<dbReference type="InterPro" id="IPR015947">
    <property type="entry name" value="PUA-like_sf"/>
</dbReference>
<evidence type="ECO:0000259" key="4">
    <source>
        <dbReference type="PROSITE" id="PS51015"/>
    </source>
</evidence>
<name>A0A6A6CH37_ZASCE</name>
<reference evidence="5" key="1">
    <citation type="journal article" date="2020" name="Stud. Mycol.">
        <title>101 Dothideomycetes genomes: a test case for predicting lifestyles and emergence of pathogens.</title>
        <authorList>
            <person name="Haridas S."/>
            <person name="Albert R."/>
            <person name="Binder M."/>
            <person name="Bloem J."/>
            <person name="Labutti K."/>
            <person name="Salamov A."/>
            <person name="Andreopoulos B."/>
            <person name="Baker S."/>
            <person name="Barry K."/>
            <person name="Bills G."/>
            <person name="Bluhm B."/>
            <person name="Cannon C."/>
            <person name="Castanera R."/>
            <person name="Culley D."/>
            <person name="Daum C."/>
            <person name="Ezra D."/>
            <person name="Gonzalez J."/>
            <person name="Henrissat B."/>
            <person name="Kuo A."/>
            <person name="Liang C."/>
            <person name="Lipzen A."/>
            <person name="Lutzoni F."/>
            <person name="Magnuson J."/>
            <person name="Mondo S."/>
            <person name="Nolan M."/>
            <person name="Ohm R."/>
            <person name="Pangilinan J."/>
            <person name="Park H.-J."/>
            <person name="Ramirez L."/>
            <person name="Alfaro M."/>
            <person name="Sun H."/>
            <person name="Tritt A."/>
            <person name="Yoshinaga Y."/>
            <person name="Zwiers L.-H."/>
            <person name="Turgeon B."/>
            <person name="Goodwin S."/>
            <person name="Spatafora J."/>
            <person name="Crous P."/>
            <person name="Grigoriev I."/>
        </authorList>
    </citation>
    <scope>NUCLEOTIDE SEQUENCE</scope>
    <source>
        <strain evidence="5">ATCC 36951</strain>
    </source>
</reference>
<protein>
    <recommendedName>
        <fullName evidence="4">YDG domain-containing protein</fullName>
    </recommendedName>
</protein>
<dbReference type="Gene3D" id="2.30.280.10">
    <property type="entry name" value="SRA-YDG"/>
    <property type="match status" value="1"/>
</dbReference>
<dbReference type="GO" id="GO:0016567">
    <property type="term" value="P:protein ubiquitination"/>
    <property type="evidence" value="ECO:0007669"/>
    <property type="project" value="TreeGrafter"/>
</dbReference>
<dbReference type="InterPro" id="IPR036987">
    <property type="entry name" value="SRA-YDG_sf"/>
</dbReference>
<proteinExistence type="predicted"/>
<evidence type="ECO:0000256" key="1">
    <source>
        <dbReference type="ARBA" id="ARBA00023242"/>
    </source>
</evidence>
<comment type="subcellular location">
    <subcellularLocation>
        <location evidence="2">Nucleus</location>
    </subcellularLocation>
</comment>
<dbReference type="RefSeq" id="XP_033667250.1">
    <property type="nucleotide sequence ID" value="XM_033806840.1"/>
</dbReference>
<dbReference type="Proteomes" id="UP000799537">
    <property type="component" value="Unassembled WGS sequence"/>
</dbReference>
<keyword evidence="6" id="KW-1185">Reference proteome</keyword>